<gene>
    <name evidence="1" type="ORF">OESDEN_02787</name>
</gene>
<evidence type="ECO:0000313" key="1">
    <source>
        <dbReference type="EMBL" id="KHJ97230.1"/>
    </source>
</evidence>
<reference evidence="1 2" key="1">
    <citation type="submission" date="2014-03" db="EMBL/GenBank/DDBJ databases">
        <title>Draft genome of the hookworm Oesophagostomum dentatum.</title>
        <authorList>
            <person name="Mitreva M."/>
        </authorList>
    </citation>
    <scope>NUCLEOTIDE SEQUENCE [LARGE SCALE GENOMIC DNA]</scope>
    <source>
        <strain evidence="1 2">OD-Hann</strain>
    </source>
</reference>
<dbReference type="EMBL" id="KN549490">
    <property type="protein sequence ID" value="KHJ97230.1"/>
    <property type="molecule type" value="Genomic_DNA"/>
</dbReference>
<protein>
    <submittedName>
        <fullName evidence="1">Uncharacterized protein</fullName>
    </submittedName>
</protein>
<keyword evidence="2" id="KW-1185">Reference proteome</keyword>
<dbReference type="Proteomes" id="UP000053660">
    <property type="component" value="Unassembled WGS sequence"/>
</dbReference>
<name>A0A0B1TPB8_OESDE</name>
<proteinExistence type="predicted"/>
<evidence type="ECO:0000313" key="2">
    <source>
        <dbReference type="Proteomes" id="UP000053660"/>
    </source>
</evidence>
<dbReference type="AlphaFoldDB" id="A0A0B1TPB8"/>
<organism evidence="1 2">
    <name type="scientific">Oesophagostomum dentatum</name>
    <name type="common">Nodular worm</name>
    <dbReference type="NCBI Taxonomy" id="61180"/>
    <lineage>
        <taxon>Eukaryota</taxon>
        <taxon>Metazoa</taxon>
        <taxon>Ecdysozoa</taxon>
        <taxon>Nematoda</taxon>
        <taxon>Chromadorea</taxon>
        <taxon>Rhabditida</taxon>
        <taxon>Rhabditina</taxon>
        <taxon>Rhabditomorpha</taxon>
        <taxon>Strongyloidea</taxon>
        <taxon>Strongylidae</taxon>
        <taxon>Oesophagostomum</taxon>
    </lineage>
</organism>
<accession>A0A0B1TPB8</accession>
<dbReference type="OrthoDB" id="5845881at2759"/>
<feature type="non-terminal residue" evidence="1">
    <location>
        <position position="1"/>
    </location>
</feature>
<sequence length="84" mass="9372">LNKTTFQPFVTRYLDLLTPGIHRFFVPAPKKKKCKNTMKFSPNAQAVFMGQKLGQAISEGFGNGSQGVQEFSEGIDTHICNYSE</sequence>